<reference evidence="2 5" key="2">
    <citation type="submission" date="2015-04" db="EMBL/GenBank/DDBJ databases">
        <title>Genome sequence of Mycobacterium obuense UC1.</title>
        <authorList>
            <person name="Greninger A.L."/>
            <person name="Cunningham G."/>
            <person name="Chiu C.Y."/>
            <person name="Miller S."/>
        </authorList>
    </citation>
    <scope>NUCLEOTIDE SEQUENCE [LARGE SCALE GENOMIC DNA]</scope>
    <source>
        <strain evidence="2 5">UC1</strain>
    </source>
</reference>
<proteinExistence type="predicted"/>
<reference evidence="3 6" key="1">
    <citation type="journal article" date="2015" name="Genome Biol. Evol.">
        <title>Characterization of Three Mycobacterium spp. with Potential Use in Bioremediation by Genome Sequencing and Comparative Genomics.</title>
        <authorList>
            <person name="Das S."/>
            <person name="Pettersson B.M."/>
            <person name="Behra P.R."/>
            <person name="Ramesh M."/>
            <person name="Dasgupta S."/>
            <person name="Bhattacharya A."/>
            <person name="Kirsebom L.A."/>
        </authorList>
    </citation>
    <scope>NUCLEOTIDE SEQUENCE [LARGE SCALE GENOMIC DNA]</scope>
    <source>
        <strain evidence="3 6">DSM 44075</strain>
    </source>
</reference>
<dbReference type="EMBL" id="SDLP01000001">
    <property type="protein sequence ID" value="TDL12306.1"/>
    <property type="molecule type" value="Genomic_DNA"/>
</dbReference>
<gene>
    <name evidence="4" type="ORF">EUA04_04920</name>
    <name evidence="3" type="ORF">MOBUDSM44075_02738</name>
    <name evidence="2" type="ORF">WN67_14080</name>
</gene>
<keyword evidence="1" id="KW-0472">Membrane</keyword>
<evidence type="ECO:0000313" key="4">
    <source>
        <dbReference type="EMBL" id="TDL12306.1"/>
    </source>
</evidence>
<dbReference type="Proteomes" id="UP000036313">
    <property type="component" value="Unassembled WGS sequence"/>
</dbReference>
<evidence type="ECO:0000256" key="1">
    <source>
        <dbReference type="SAM" id="Phobius"/>
    </source>
</evidence>
<keyword evidence="1" id="KW-1133">Transmembrane helix</keyword>
<dbReference type="STRING" id="1807.MOBUDSM44075_02738"/>
<evidence type="ECO:0000313" key="2">
    <source>
        <dbReference type="EMBL" id="KKF01350.1"/>
    </source>
</evidence>
<dbReference type="PATRIC" id="fig|1807.13.peg.2445"/>
<accession>A0A0J6W382</accession>
<dbReference type="Proteomes" id="UP000294952">
    <property type="component" value="Unassembled WGS sequence"/>
</dbReference>
<evidence type="ECO:0000313" key="5">
    <source>
        <dbReference type="Proteomes" id="UP000034150"/>
    </source>
</evidence>
<reference evidence="4 7" key="3">
    <citation type="submission" date="2019-01" db="EMBL/GenBank/DDBJ databases">
        <title>High-quality-draft genome sequences of five non-tuberculosis mycobacteriaceae isolated from a nosocomial environment.</title>
        <authorList>
            <person name="Tiago I."/>
            <person name="Alarico S."/>
            <person name="Pereira S.G."/>
            <person name="Coelho C."/>
            <person name="Maranha A."/>
            <person name="Empadinhas N."/>
        </authorList>
    </citation>
    <scope>NUCLEOTIDE SEQUENCE [LARGE SCALE GENOMIC DNA]</scope>
    <source>
        <strain evidence="4 7">22DIII</strain>
    </source>
</reference>
<organism evidence="3 6">
    <name type="scientific">Mycolicibacterium obuense</name>
    <dbReference type="NCBI Taxonomy" id="1807"/>
    <lineage>
        <taxon>Bacteria</taxon>
        <taxon>Bacillati</taxon>
        <taxon>Actinomycetota</taxon>
        <taxon>Actinomycetes</taxon>
        <taxon>Mycobacteriales</taxon>
        <taxon>Mycobacteriaceae</taxon>
        <taxon>Mycolicibacterium</taxon>
    </lineage>
</organism>
<feature type="transmembrane region" description="Helical" evidence="1">
    <location>
        <begin position="68"/>
        <end position="85"/>
    </location>
</feature>
<evidence type="ECO:0000313" key="3">
    <source>
        <dbReference type="EMBL" id="KMO76208.1"/>
    </source>
</evidence>
<dbReference type="EMBL" id="LAUZ02000023">
    <property type="protein sequence ID" value="KKF01350.1"/>
    <property type="molecule type" value="Genomic_DNA"/>
</dbReference>
<dbReference type="AlphaFoldDB" id="A0A0J6W382"/>
<dbReference type="OrthoDB" id="3482508at2"/>
<keyword evidence="5" id="KW-1185">Reference proteome</keyword>
<protein>
    <submittedName>
        <fullName evidence="2">Membrane protein</fullName>
    </submittedName>
</protein>
<evidence type="ECO:0000313" key="7">
    <source>
        <dbReference type="Proteomes" id="UP000294952"/>
    </source>
</evidence>
<dbReference type="RefSeq" id="WP_046363652.1">
    <property type="nucleotide sequence ID" value="NZ_CALTXN010000006.1"/>
</dbReference>
<comment type="caution">
    <text evidence="3">The sequence shown here is derived from an EMBL/GenBank/DDBJ whole genome shotgun (WGS) entry which is preliminary data.</text>
</comment>
<dbReference type="Proteomes" id="UP000034150">
    <property type="component" value="Unassembled WGS sequence"/>
</dbReference>
<name>A0A0J6W382_9MYCO</name>
<evidence type="ECO:0000313" key="6">
    <source>
        <dbReference type="Proteomes" id="UP000036313"/>
    </source>
</evidence>
<sequence>MPEQNSPAAKTAGLALAATGLSHFVAPQIYEGMTKAAFPENTRTHVYVDGGIETALGLGLAAAKTRKLAIVGVLAYLLYLGGNVIRQK</sequence>
<keyword evidence="1" id="KW-0812">Transmembrane</keyword>
<dbReference type="EMBL" id="JYNU01000014">
    <property type="protein sequence ID" value="KMO76208.1"/>
    <property type="molecule type" value="Genomic_DNA"/>
</dbReference>